<proteinExistence type="predicted"/>
<evidence type="ECO:0000256" key="1">
    <source>
        <dbReference type="SAM" id="Phobius"/>
    </source>
</evidence>
<accession>A0ABT5PGK9</accession>
<sequence length="121" mass="13553">MQSFLSKTFGGLTTSYYIRQLIFGSLFAILILSLAAHSSTGLMAKPGLIVMSIICTLLYPYSRFVYESVVGYVMGENVFFVNAILMLMVKGFTMAMCWSFAIFIAPVGLAYLYWHNSRQIS</sequence>
<name>A0ABT5PGK9_9PSED</name>
<comment type="caution">
    <text evidence="2">The sequence shown here is derived from an EMBL/GenBank/DDBJ whole genome shotgun (WGS) entry which is preliminary data.</text>
</comment>
<keyword evidence="1" id="KW-1133">Transmembrane helix</keyword>
<organism evidence="2 3">
    <name type="scientific">Pseudomonas aphyarum</name>
    <dbReference type="NCBI Taxonomy" id="2942629"/>
    <lineage>
        <taxon>Bacteria</taxon>
        <taxon>Pseudomonadati</taxon>
        <taxon>Pseudomonadota</taxon>
        <taxon>Gammaproteobacteria</taxon>
        <taxon>Pseudomonadales</taxon>
        <taxon>Pseudomonadaceae</taxon>
        <taxon>Pseudomonas</taxon>
    </lineage>
</organism>
<feature type="transmembrane region" description="Helical" evidence="1">
    <location>
        <begin position="42"/>
        <end position="62"/>
    </location>
</feature>
<reference evidence="2" key="1">
    <citation type="submission" date="2022-05" db="EMBL/GenBank/DDBJ databases">
        <title>Novel Pseudomonas spp. Isolated from a Rainbow Trout Aquaculture Facility.</title>
        <authorList>
            <person name="Testerman T."/>
            <person name="Graf J."/>
        </authorList>
    </citation>
    <scope>NUCLEOTIDE SEQUENCE</scope>
    <source>
        <strain evidence="2">ID386</strain>
    </source>
</reference>
<protein>
    <submittedName>
        <fullName evidence="2">Uncharacterized protein</fullName>
    </submittedName>
</protein>
<gene>
    <name evidence="2" type="ORF">M5G18_00325</name>
</gene>
<evidence type="ECO:0000313" key="3">
    <source>
        <dbReference type="Proteomes" id="UP001150531"/>
    </source>
</evidence>
<dbReference type="EMBL" id="JAMDGS010000001">
    <property type="protein sequence ID" value="MDD1123022.1"/>
    <property type="molecule type" value="Genomic_DNA"/>
</dbReference>
<keyword evidence="3" id="KW-1185">Reference proteome</keyword>
<keyword evidence="1" id="KW-0472">Membrane</keyword>
<dbReference type="Proteomes" id="UP001150531">
    <property type="component" value="Unassembled WGS sequence"/>
</dbReference>
<keyword evidence="1" id="KW-0812">Transmembrane</keyword>
<feature type="transmembrane region" description="Helical" evidence="1">
    <location>
        <begin position="16"/>
        <end position="35"/>
    </location>
</feature>
<feature type="transmembrane region" description="Helical" evidence="1">
    <location>
        <begin position="95"/>
        <end position="114"/>
    </location>
</feature>
<evidence type="ECO:0000313" key="2">
    <source>
        <dbReference type="EMBL" id="MDD1123022.1"/>
    </source>
</evidence>
<dbReference type="RefSeq" id="WP_273896718.1">
    <property type="nucleotide sequence ID" value="NZ_JAMDGS010000001.1"/>
</dbReference>
<feature type="transmembrane region" description="Helical" evidence="1">
    <location>
        <begin position="68"/>
        <end position="88"/>
    </location>
</feature>